<evidence type="ECO:0000313" key="3">
    <source>
        <dbReference type="Proteomes" id="UP001157418"/>
    </source>
</evidence>
<reference evidence="2 3" key="1">
    <citation type="submission" date="2022-01" db="EMBL/GenBank/DDBJ databases">
        <authorList>
            <person name="Xiong W."/>
            <person name="Schranz E."/>
        </authorList>
    </citation>
    <scope>NUCLEOTIDE SEQUENCE [LARGE SCALE GENOMIC DNA]</scope>
</reference>
<organism evidence="2 3">
    <name type="scientific">Lactuca virosa</name>
    <dbReference type="NCBI Taxonomy" id="75947"/>
    <lineage>
        <taxon>Eukaryota</taxon>
        <taxon>Viridiplantae</taxon>
        <taxon>Streptophyta</taxon>
        <taxon>Embryophyta</taxon>
        <taxon>Tracheophyta</taxon>
        <taxon>Spermatophyta</taxon>
        <taxon>Magnoliopsida</taxon>
        <taxon>eudicotyledons</taxon>
        <taxon>Gunneridae</taxon>
        <taxon>Pentapetalae</taxon>
        <taxon>asterids</taxon>
        <taxon>campanulids</taxon>
        <taxon>Asterales</taxon>
        <taxon>Asteraceae</taxon>
        <taxon>Cichorioideae</taxon>
        <taxon>Cichorieae</taxon>
        <taxon>Lactucinae</taxon>
        <taxon>Lactuca</taxon>
    </lineage>
</organism>
<proteinExistence type="predicted"/>
<gene>
    <name evidence="2" type="ORF">LVIROSA_LOCUS20184</name>
</gene>
<sequence length="98" mass="10660">MEGDGSWRAASSLEEECTVLDDSVDTPKDGDDTEPDYTPAKHPSEPALSPDYIPAGLELLSSEYDPNEDEEDTTTSSETSPPSPLLHISFTRYLQVLG</sequence>
<dbReference type="AlphaFoldDB" id="A0AAU9N380"/>
<comment type="caution">
    <text evidence="2">The sequence shown here is derived from an EMBL/GenBank/DDBJ whole genome shotgun (WGS) entry which is preliminary data.</text>
</comment>
<feature type="region of interest" description="Disordered" evidence="1">
    <location>
        <begin position="1"/>
        <end position="86"/>
    </location>
</feature>
<keyword evidence="3" id="KW-1185">Reference proteome</keyword>
<evidence type="ECO:0000256" key="1">
    <source>
        <dbReference type="SAM" id="MobiDB-lite"/>
    </source>
</evidence>
<evidence type="ECO:0000313" key="2">
    <source>
        <dbReference type="EMBL" id="CAH1433600.1"/>
    </source>
</evidence>
<feature type="compositionally biased region" description="Acidic residues" evidence="1">
    <location>
        <begin position="13"/>
        <end position="24"/>
    </location>
</feature>
<accession>A0AAU9N380</accession>
<protein>
    <submittedName>
        <fullName evidence="2">Uncharacterized protein</fullName>
    </submittedName>
</protein>
<name>A0AAU9N380_9ASTR</name>
<dbReference type="Proteomes" id="UP001157418">
    <property type="component" value="Unassembled WGS sequence"/>
</dbReference>
<dbReference type="EMBL" id="CAKMRJ010003334">
    <property type="protein sequence ID" value="CAH1433600.1"/>
    <property type="molecule type" value="Genomic_DNA"/>
</dbReference>